<sequence>MLEKRLDSLRLALSGCAFICLGVLVVWAQATLILNIFYIFMWLFLISGFLSLFDWLLHLNKFSKLLEAVFDFGISLFLHLTPNFQLSLLPWLFGALLLLHAMAHIITLCVYLHNRVRGRLKEGFMAVFYFMLGCSLFITPTTHADTIMLMIGIYLILYGLKDIKDVIIDLLGIDTKNKLKRKVHIPLPDVLAAMVPHQVLMSINRYLEENTEDDFPVIRDVKENIQPNLEVLIHVSDLGFGKVGHVDLCYEGTIISYGNYDADSFRMHELLGDGVLFLAKKEDYIPFCIEDSQKTIFGFGLTLTEQQKNNMDRQLKHFFENLIPWHSPYELAEKAGDKEGMEKACFYASRLYKHTHAKMFKFKSGRFKTYFVLTNNCVSLADELLGKTGVDIVSYNGVITPGTYYDYFSRQFMIRGNNVVTRTIYHKTKK</sequence>
<evidence type="ECO:0008006" key="4">
    <source>
        <dbReference type="Google" id="ProtNLM"/>
    </source>
</evidence>
<protein>
    <recommendedName>
        <fullName evidence="4">DUF308 domain-containing protein</fullName>
    </recommendedName>
</protein>
<keyword evidence="1" id="KW-1133">Transmembrane helix</keyword>
<evidence type="ECO:0000256" key="1">
    <source>
        <dbReference type="SAM" id="Phobius"/>
    </source>
</evidence>
<keyword evidence="1" id="KW-0472">Membrane</keyword>
<evidence type="ECO:0000313" key="3">
    <source>
        <dbReference type="Proteomes" id="UP000824175"/>
    </source>
</evidence>
<accession>A0A9D1HNX2</accession>
<feature type="transmembrane region" description="Helical" evidence="1">
    <location>
        <begin position="88"/>
        <end position="112"/>
    </location>
</feature>
<reference evidence="2" key="1">
    <citation type="submission" date="2020-10" db="EMBL/GenBank/DDBJ databases">
        <authorList>
            <person name="Gilroy R."/>
        </authorList>
    </citation>
    <scope>NUCLEOTIDE SEQUENCE</scope>
    <source>
        <strain evidence="2">CHK195-11698</strain>
    </source>
</reference>
<feature type="transmembrane region" description="Helical" evidence="1">
    <location>
        <begin position="12"/>
        <end position="30"/>
    </location>
</feature>
<comment type="caution">
    <text evidence="2">The sequence shown here is derived from an EMBL/GenBank/DDBJ whole genome shotgun (WGS) entry which is preliminary data.</text>
</comment>
<gene>
    <name evidence="2" type="ORF">IAD15_01990</name>
</gene>
<dbReference type="Proteomes" id="UP000824175">
    <property type="component" value="Unassembled WGS sequence"/>
</dbReference>
<proteinExistence type="predicted"/>
<organism evidence="2 3">
    <name type="scientific">Candidatus Fimiplasma intestinipullorum</name>
    <dbReference type="NCBI Taxonomy" id="2840825"/>
    <lineage>
        <taxon>Bacteria</taxon>
        <taxon>Bacillati</taxon>
        <taxon>Bacillota</taxon>
        <taxon>Clostridia</taxon>
        <taxon>Eubacteriales</taxon>
        <taxon>Candidatus Fimiplasma</taxon>
    </lineage>
</organism>
<reference evidence="2" key="2">
    <citation type="journal article" date="2021" name="PeerJ">
        <title>Extensive microbial diversity within the chicken gut microbiome revealed by metagenomics and culture.</title>
        <authorList>
            <person name="Gilroy R."/>
            <person name="Ravi A."/>
            <person name="Getino M."/>
            <person name="Pursley I."/>
            <person name="Horton D.L."/>
            <person name="Alikhan N.F."/>
            <person name="Baker D."/>
            <person name="Gharbi K."/>
            <person name="Hall N."/>
            <person name="Watson M."/>
            <person name="Adriaenssens E.M."/>
            <person name="Foster-Nyarko E."/>
            <person name="Jarju S."/>
            <person name="Secka A."/>
            <person name="Antonio M."/>
            <person name="Oren A."/>
            <person name="Chaudhuri R.R."/>
            <person name="La Ragione R."/>
            <person name="Hildebrand F."/>
            <person name="Pallen M.J."/>
        </authorList>
    </citation>
    <scope>NUCLEOTIDE SEQUENCE</scope>
    <source>
        <strain evidence="2">CHK195-11698</strain>
    </source>
</reference>
<name>A0A9D1HNX2_9FIRM</name>
<feature type="transmembrane region" description="Helical" evidence="1">
    <location>
        <begin position="124"/>
        <end position="157"/>
    </location>
</feature>
<evidence type="ECO:0000313" key="2">
    <source>
        <dbReference type="EMBL" id="HIU12829.1"/>
    </source>
</evidence>
<dbReference type="EMBL" id="DVMJ01000014">
    <property type="protein sequence ID" value="HIU12829.1"/>
    <property type="molecule type" value="Genomic_DNA"/>
</dbReference>
<keyword evidence="1" id="KW-0812">Transmembrane</keyword>
<dbReference type="AlphaFoldDB" id="A0A9D1HNX2"/>
<feature type="transmembrane region" description="Helical" evidence="1">
    <location>
        <begin position="36"/>
        <end position="53"/>
    </location>
</feature>